<dbReference type="InterPro" id="IPR011527">
    <property type="entry name" value="ABC1_TM_dom"/>
</dbReference>
<evidence type="ECO:0008006" key="15">
    <source>
        <dbReference type="Google" id="ProtNLM"/>
    </source>
</evidence>
<sequence length="600" mass="67701">MKQLGTLLLLLKGHAVELSIGFCFMLSQNYGFMKTPMYMQKVVDALTGHNSRSLILHDLWMIVVYTALTVVSMFLMRKLIISVSRKMEYELRDRIYRKLLTLNMRFFLEHETGDLVSRCTNDLNKVRFLLGPGIMYIPNSLSRLLMFFPLLLSLNAPLLATVVLIIAAIVGLIFGFVPRLRPLFKSMQDYIGVINSRVWQVVSGITTIKLYALEHIEIERFKRLNEEYIRRHMAIVKTRGLLWPLLIFVFSFTELLMLLIGGREVIQQKMSLGQLLQFKVMIAQLSMPVLSLGWVLPLIQQGIAAMGRISHILDYAVEERDDWINVDSSELCFRAEGLSFRYPSGKKTSSETPAEQLKMRSNHQASPDRDNVLKDLNFRIPAGQFIGITGTIGSGKSTLIKLISGLFTPQRGMLFVNDIDICDIEPGSLLNSISVVPQKTFLFSRSIAENIALGMDGSIDLEQVKNAAQNAGLAQEIQHFPEQYDQILGERGITLSGGQKQRTAIARALMKQSPVLIFDDALSSVDAKTESHILDKLSSLHSFSTLIVISHRISALKNADTIYVLDKGRIVEEGTHEELLARQQLYARLARLQHMETELA</sequence>
<evidence type="ECO:0000256" key="9">
    <source>
        <dbReference type="SAM" id="MobiDB-lite"/>
    </source>
</evidence>
<keyword evidence="4 10" id="KW-0812">Transmembrane</keyword>
<evidence type="ECO:0000256" key="10">
    <source>
        <dbReference type="SAM" id="Phobius"/>
    </source>
</evidence>
<evidence type="ECO:0000256" key="8">
    <source>
        <dbReference type="ARBA" id="ARBA00023136"/>
    </source>
</evidence>
<protein>
    <recommendedName>
        <fullName evidence="15">ABC transporter ATP-binding protein</fullName>
    </recommendedName>
</protein>
<feature type="domain" description="ABC transporter" evidence="11">
    <location>
        <begin position="357"/>
        <end position="592"/>
    </location>
</feature>
<evidence type="ECO:0000313" key="13">
    <source>
        <dbReference type="EMBL" id="PID58656.1"/>
    </source>
</evidence>
<dbReference type="Proteomes" id="UP000229740">
    <property type="component" value="Unassembled WGS sequence"/>
</dbReference>
<evidence type="ECO:0000256" key="7">
    <source>
        <dbReference type="ARBA" id="ARBA00022989"/>
    </source>
</evidence>
<evidence type="ECO:0000256" key="6">
    <source>
        <dbReference type="ARBA" id="ARBA00022840"/>
    </source>
</evidence>
<dbReference type="Pfam" id="PF00005">
    <property type="entry name" value="ABC_tran"/>
    <property type="match status" value="1"/>
</dbReference>
<dbReference type="GO" id="GO:0140359">
    <property type="term" value="F:ABC-type transporter activity"/>
    <property type="evidence" value="ECO:0007669"/>
    <property type="project" value="InterPro"/>
</dbReference>
<dbReference type="InterPro" id="IPR003439">
    <property type="entry name" value="ABC_transporter-like_ATP-bd"/>
</dbReference>
<keyword evidence="8 10" id="KW-0472">Membrane</keyword>
<dbReference type="InterPro" id="IPR003593">
    <property type="entry name" value="AAA+_ATPase"/>
</dbReference>
<dbReference type="SUPFAM" id="SSF90123">
    <property type="entry name" value="ABC transporter transmembrane region"/>
    <property type="match status" value="1"/>
</dbReference>
<feature type="domain" description="ABC transmembrane type-1" evidence="12">
    <location>
        <begin position="20"/>
        <end position="301"/>
    </location>
</feature>
<dbReference type="Pfam" id="PF00664">
    <property type="entry name" value="ABC_membrane"/>
    <property type="match status" value="1"/>
</dbReference>
<dbReference type="GO" id="GO:0005524">
    <property type="term" value="F:ATP binding"/>
    <property type="evidence" value="ECO:0007669"/>
    <property type="project" value="UniProtKB-KW"/>
</dbReference>
<dbReference type="Gene3D" id="1.20.1560.10">
    <property type="entry name" value="ABC transporter type 1, transmembrane domain"/>
    <property type="match status" value="1"/>
</dbReference>
<feature type="transmembrane region" description="Helical" evidence="10">
    <location>
        <begin position="240"/>
        <end position="260"/>
    </location>
</feature>
<evidence type="ECO:0000256" key="5">
    <source>
        <dbReference type="ARBA" id="ARBA00022741"/>
    </source>
</evidence>
<dbReference type="PANTHER" id="PTHR24221:SF579">
    <property type="entry name" value="ABC TRANSPORTER"/>
    <property type="match status" value="1"/>
</dbReference>
<evidence type="ECO:0000256" key="2">
    <source>
        <dbReference type="ARBA" id="ARBA00022448"/>
    </source>
</evidence>
<keyword evidence="7 10" id="KW-1133">Transmembrane helix</keyword>
<dbReference type="SUPFAM" id="SSF52540">
    <property type="entry name" value="P-loop containing nucleoside triphosphate hydrolases"/>
    <property type="match status" value="1"/>
</dbReference>
<accession>A0A2G6E978</accession>
<proteinExistence type="predicted"/>
<evidence type="ECO:0000256" key="1">
    <source>
        <dbReference type="ARBA" id="ARBA00004651"/>
    </source>
</evidence>
<dbReference type="PROSITE" id="PS50929">
    <property type="entry name" value="ABC_TM1F"/>
    <property type="match status" value="1"/>
</dbReference>
<dbReference type="InterPro" id="IPR027417">
    <property type="entry name" value="P-loop_NTPase"/>
</dbReference>
<dbReference type="InterPro" id="IPR036640">
    <property type="entry name" value="ABC1_TM_sf"/>
</dbReference>
<dbReference type="EMBL" id="PDPS01000022">
    <property type="protein sequence ID" value="PID58656.1"/>
    <property type="molecule type" value="Genomic_DNA"/>
</dbReference>
<dbReference type="AlphaFoldDB" id="A0A2G6E978"/>
<evidence type="ECO:0000259" key="11">
    <source>
        <dbReference type="PROSITE" id="PS50893"/>
    </source>
</evidence>
<dbReference type="Gene3D" id="3.40.50.300">
    <property type="entry name" value="P-loop containing nucleotide triphosphate hydrolases"/>
    <property type="match status" value="1"/>
</dbReference>
<dbReference type="GO" id="GO:0005886">
    <property type="term" value="C:plasma membrane"/>
    <property type="evidence" value="ECO:0007669"/>
    <property type="project" value="UniProtKB-SubCell"/>
</dbReference>
<feature type="transmembrane region" description="Helical" evidence="10">
    <location>
        <begin position="59"/>
        <end position="76"/>
    </location>
</feature>
<dbReference type="PROSITE" id="PS50893">
    <property type="entry name" value="ABC_TRANSPORTER_2"/>
    <property type="match status" value="1"/>
</dbReference>
<comment type="caution">
    <text evidence="13">The sequence shown here is derived from an EMBL/GenBank/DDBJ whole genome shotgun (WGS) entry which is preliminary data.</text>
</comment>
<keyword evidence="2" id="KW-0813">Transport</keyword>
<evidence type="ECO:0000313" key="14">
    <source>
        <dbReference type="Proteomes" id="UP000229740"/>
    </source>
</evidence>
<evidence type="ECO:0000259" key="12">
    <source>
        <dbReference type="PROSITE" id="PS50929"/>
    </source>
</evidence>
<reference evidence="13 14" key="1">
    <citation type="submission" date="2017-10" db="EMBL/GenBank/DDBJ databases">
        <title>Novel microbial diversity and functional potential in the marine mammal oral microbiome.</title>
        <authorList>
            <person name="Dudek N.K."/>
            <person name="Sun C.L."/>
            <person name="Burstein D."/>
            <person name="Kantor R.S."/>
            <person name="Aliaga Goltsman D.S."/>
            <person name="Bik E.M."/>
            <person name="Thomas B.C."/>
            <person name="Banfield J.F."/>
            <person name="Relman D.A."/>
        </authorList>
    </citation>
    <scope>NUCLEOTIDE SEQUENCE [LARGE SCALE GENOMIC DNA]</scope>
    <source>
        <strain evidence="13">DOLZORAL124_49_17</strain>
    </source>
</reference>
<evidence type="ECO:0000256" key="4">
    <source>
        <dbReference type="ARBA" id="ARBA00022692"/>
    </source>
</evidence>
<keyword evidence="5" id="KW-0547">Nucleotide-binding</keyword>
<dbReference type="SMART" id="SM00382">
    <property type="entry name" value="AAA"/>
    <property type="match status" value="1"/>
</dbReference>
<comment type="subcellular location">
    <subcellularLocation>
        <location evidence="1">Cell membrane</location>
        <topology evidence="1">Multi-pass membrane protein</topology>
    </subcellularLocation>
</comment>
<feature type="transmembrane region" description="Helical" evidence="10">
    <location>
        <begin position="158"/>
        <end position="177"/>
    </location>
</feature>
<feature type="region of interest" description="Disordered" evidence="9">
    <location>
        <begin position="344"/>
        <end position="369"/>
    </location>
</feature>
<keyword evidence="6" id="KW-0067">ATP-binding</keyword>
<dbReference type="InterPro" id="IPR039421">
    <property type="entry name" value="Type_1_exporter"/>
</dbReference>
<organism evidence="13 14">
    <name type="scientific">candidate division KSB3 bacterium</name>
    <dbReference type="NCBI Taxonomy" id="2044937"/>
    <lineage>
        <taxon>Bacteria</taxon>
        <taxon>candidate division KSB3</taxon>
    </lineage>
</organism>
<gene>
    <name evidence="13" type="ORF">CSB45_03680</name>
</gene>
<dbReference type="GO" id="GO:0016887">
    <property type="term" value="F:ATP hydrolysis activity"/>
    <property type="evidence" value="ECO:0007669"/>
    <property type="project" value="InterPro"/>
</dbReference>
<dbReference type="PANTHER" id="PTHR24221">
    <property type="entry name" value="ATP-BINDING CASSETTE SUB-FAMILY B"/>
    <property type="match status" value="1"/>
</dbReference>
<feature type="transmembrane region" description="Helical" evidence="10">
    <location>
        <begin position="128"/>
        <end position="152"/>
    </location>
</feature>
<dbReference type="CDD" id="cd18541">
    <property type="entry name" value="ABC_6TM_TmrB_like"/>
    <property type="match status" value="1"/>
</dbReference>
<name>A0A2G6E978_9BACT</name>
<evidence type="ECO:0000256" key="3">
    <source>
        <dbReference type="ARBA" id="ARBA00022475"/>
    </source>
</evidence>
<dbReference type="FunFam" id="3.40.50.300:FF:000221">
    <property type="entry name" value="Multidrug ABC transporter ATP-binding protein"/>
    <property type="match status" value="1"/>
</dbReference>
<keyword evidence="3" id="KW-1003">Cell membrane</keyword>